<feature type="transmembrane region" description="Helical" evidence="2">
    <location>
        <begin position="76"/>
        <end position="99"/>
    </location>
</feature>
<keyword evidence="4" id="KW-1185">Reference proteome</keyword>
<keyword evidence="2" id="KW-1133">Transmembrane helix</keyword>
<dbReference type="EMBL" id="JAIXMP010000005">
    <property type="protein sequence ID" value="KAI9272636.1"/>
    <property type="molecule type" value="Genomic_DNA"/>
</dbReference>
<feature type="transmembrane region" description="Helical" evidence="2">
    <location>
        <begin position="105"/>
        <end position="120"/>
    </location>
</feature>
<reference evidence="3" key="2">
    <citation type="submission" date="2023-02" db="EMBL/GenBank/DDBJ databases">
        <authorList>
            <consortium name="DOE Joint Genome Institute"/>
            <person name="Mondo S.J."/>
            <person name="Chang Y."/>
            <person name="Wang Y."/>
            <person name="Ahrendt S."/>
            <person name="Andreopoulos W."/>
            <person name="Barry K."/>
            <person name="Beard J."/>
            <person name="Benny G.L."/>
            <person name="Blankenship S."/>
            <person name="Bonito G."/>
            <person name="Cuomo C."/>
            <person name="Desiro A."/>
            <person name="Gervers K.A."/>
            <person name="Hundley H."/>
            <person name="Kuo A."/>
            <person name="LaButti K."/>
            <person name="Lang B.F."/>
            <person name="Lipzen A."/>
            <person name="O'Donnell K."/>
            <person name="Pangilinan J."/>
            <person name="Reynolds N."/>
            <person name="Sandor L."/>
            <person name="Smith M.W."/>
            <person name="Tsang A."/>
            <person name="Grigoriev I.V."/>
            <person name="Stajich J.E."/>
            <person name="Spatafora J.W."/>
        </authorList>
    </citation>
    <scope>NUCLEOTIDE SEQUENCE</scope>
    <source>
        <strain evidence="3">RSA 2281</strain>
    </source>
</reference>
<evidence type="ECO:0000313" key="4">
    <source>
        <dbReference type="Proteomes" id="UP001209540"/>
    </source>
</evidence>
<proteinExistence type="predicted"/>
<comment type="caution">
    <text evidence="3">The sequence shown here is derived from an EMBL/GenBank/DDBJ whole genome shotgun (WGS) entry which is preliminary data.</text>
</comment>
<keyword evidence="2" id="KW-0812">Transmembrane</keyword>
<gene>
    <name evidence="3" type="ORF">BDA99DRAFT_498832</name>
</gene>
<reference evidence="3" key="1">
    <citation type="journal article" date="2022" name="IScience">
        <title>Evolution of zygomycete secretomes and the origins of terrestrial fungal ecologies.</title>
        <authorList>
            <person name="Chang Y."/>
            <person name="Wang Y."/>
            <person name="Mondo S."/>
            <person name="Ahrendt S."/>
            <person name="Andreopoulos W."/>
            <person name="Barry K."/>
            <person name="Beard J."/>
            <person name="Benny G.L."/>
            <person name="Blankenship S."/>
            <person name="Bonito G."/>
            <person name="Cuomo C."/>
            <person name="Desiro A."/>
            <person name="Gervers K.A."/>
            <person name="Hundley H."/>
            <person name="Kuo A."/>
            <person name="LaButti K."/>
            <person name="Lang B.F."/>
            <person name="Lipzen A."/>
            <person name="O'Donnell K."/>
            <person name="Pangilinan J."/>
            <person name="Reynolds N."/>
            <person name="Sandor L."/>
            <person name="Smith M.E."/>
            <person name="Tsang A."/>
            <person name="Grigoriev I.V."/>
            <person name="Stajich J.E."/>
            <person name="Spatafora J.W."/>
        </authorList>
    </citation>
    <scope>NUCLEOTIDE SEQUENCE</scope>
    <source>
        <strain evidence="3">RSA 2281</strain>
    </source>
</reference>
<evidence type="ECO:0000256" key="1">
    <source>
        <dbReference type="SAM" id="MobiDB-lite"/>
    </source>
</evidence>
<keyword evidence="2" id="KW-0472">Membrane</keyword>
<protein>
    <submittedName>
        <fullName evidence="3">Uncharacterized protein</fullName>
    </submittedName>
</protein>
<dbReference type="AlphaFoldDB" id="A0AAD5KIX8"/>
<feature type="transmembrane region" description="Helical" evidence="2">
    <location>
        <begin position="47"/>
        <end position="64"/>
    </location>
</feature>
<organism evidence="3 4">
    <name type="scientific">Phascolomyces articulosus</name>
    <dbReference type="NCBI Taxonomy" id="60185"/>
    <lineage>
        <taxon>Eukaryota</taxon>
        <taxon>Fungi</taxon>
        <taxon>Fungi incertae sedis</taxon>
        <taxon>Mucoromycota</taxon>
        <taxon>Mucoromycotina</taxon>
        <taxon>Mucoromycetes</taxon>
        <taxon>Mucorales</taxon>
        <taxon>Lichtheimiaceae</taxon>
        <taxon>Phascolomyces</taxon>
    </lineage>
</organism>
<name>A0AAD5KIX8_9FUNG</name>
<accession>A0AAD5KIX8</accession>
<feature type="transmembrane region" description="Helical" evidence="2">
    <location>
        <begin position="12"/>
        <end position="35"/>
    </location>
</feature>
<evidence type="ECO:0000313" key="3">
    <source>
        <dbReference type="EMBL" id="KAI9272636.1"/>
    </source>
</evidence>
<sequence>MAAMERKHGTIKLAWLLITFYTCGIGFIYVVLLGIFKVSTIWIDSNYVAGLSGWAVGLAVWSAMEEESEGQSNDRMLFGVIRIPGRVMPYLIIVFYLFLVPDTSLLLHLLAAAVAYLYFTKRIPARLLPSDDVYKHYEGRPWLERITNNSRYVSMDAATGGYLPIHNATSSHISANNSQVTHNVNVGGGSSNNSFPGQGIRLGDE</sequence>
<dbReference type="Proteomes" id="UP001209540">
    <property type="component" value="Unassembled WGS sequence"/>
</dbReference>
<evidence type="ECO:0000256" key="2">
    <source>
        <dbReference type="SAM" id="Phobius"/>
    </source>
</evidence>
<feature type="region of interest" description="Disordered" evidence="1">
    <location>
        <begin position="181"/>
        <end position="205"/>
    </location>
</feature>